<dbReference type="Proteomes" id="UP000814128">
    <property type="component" value="Unassembled WGS sequence"/>
</dbReference>
<reference evidence="1" key="2">
    <citation type="journal article" date="2022" name="New Phytol.">
        <title>Evolutionary transition to the ectomycorrhizal habit in the genomes of a hyperdiverse lineage of mushroom-forming fungi.</title>
        <authorList>
            <person name="Looney B."/>
            <person name="Miyauchi S."/>
            <person name="Morin E."/>
            <person name="Drula E."/>
            <person name="Courty P.E."/>
            <person name="Kohler A."/>
            <person name="Kuo A."/>
            <person name="LaButti K."/>
            <person name="Pangilinan J."/>
            <person name="Lipzen A."/>
            <person name="Riley R."/>
            <person name="Andreopoulos W."/>
            <person name="He G."/>
            <person name="Johnson J."/>
            <person name="Nolan M."/>
            <person name="Tritt A."/>
            <person name="Barry K.W."/>
            <person name="Grigoriev I.V."/>
            <person name="Nagy L.G."/>
            <person name="Hibbett D."/>
            <person name="Henrissat B."/>
            <person name="Matheny P.B."/>
            <person name="Labbe J."/>
            <person name="Martin F.M."/>
        </authorList>
    </citation>
    <scope>NUCLEOTIDE SEQUENCE</scope>
    <source>
        <strain evidence="1">EC-137</strain>
    </source>
</reference>
<sequence length="535" mass="57403">MLSPFLLLCVLPLSFAQESADPLVVSLTSGTFRGAPTANGTEQWLGIPFVQPPVGALRFMPPTPFTRPAPSVQNASAFSNACPQPPSSNLGAPVGEDCLHLNVWRPQGTPANASLPVLVWFHVGSAASEALFDPTRIIGRSVQNGKPIMFVSTNYRLNTFGFLASTAVPSKSLNLGMQDMRAALQFVQDNIAAFGGDPDKVTIWGQSAGGGAVETQVLFSNDLGLYRAAIMDSSSGPYKTSPVPRTYDEPGQSYHKLITALNCSPGPSSFACLQHMPFETLLNASNAILSSLLNQNMWEPTVGPRGTIIAELSSERIKSGNFSHVPLIGGSNLNDGSIFATSLLGRGLSGAAEEAAFDNFVFSVLIDTSRVTNRTLAALRGVYPANDSALGAPFNTGDSLFDRGSAFYGDNAYTAPRRRFMTKATTLQPTWGYLFAELLPGANKTTGVAHGSELQLLFGPVAPDSVELDFANMLLDFYLDFITDLDPGPAWAPFTSDTKQALWLQRGNTSMVPDDFWADRLNLLNSETVLEQFIR</sequence>
<organism evidence="1 2">
    <name type="scientific">Vararia minispora EC-137</name>
    <dbReference type="NCBI Taxonomy" id="1314806"/>
    <lineage>
        <taxon>Eukaryota</taxon>
        <taxon>Fungi</taxon>
        <taxon>Dikarya</taxon>
        <taxon>Basidiomycota</taxon>
        <taxon>Agaricomycotina</taxon>
        <taxon>Agaricomycetes</taxon>
        <taxon>Russulales</taxon>
        <taxon>Lachnocladiaceae</taxon>
        <taxon>Vararia</taxon>
    </lineage>
</organism>
<reference evidence="1" key="1">
    <citation type="submission" date="2021-02" db="EMBL/GenBank/DDBJ databases">
        <authorList>
            <consortium name="DOE Joint Genome Institute"/>
            <person name="Ahrendt S."/>
            <person name="Looney B.P."/>
            <person name="Miyauchi S."/>
            <person name="Morin E."/>
            <person name="Drula E."/>
            <person name="Courty P.E."/>
            <person name="Chicoki N."/>
            <person name="Fauchery L."/>
            <person name="Kohler A."/>
            <person name="Kuo A."/>
            <person name="Labutti K."/>
            <person name="Pangilinan J."/>
            <person name="Lipzen A."/>
            <person name="Riley R."/>
            <person name="Andreopoulos W."/>
            <person name="He G."/>
            <person name="Johnson J."/>
            <person name="Barry K.W."/>
            <person name="Grigoriev I.V."/>
            <person name="Nagy L."/>
            <person name="Hibbett D."/>
            <person name="Henrissat B."/>
            <person name="Matheny P.B."/>
            <person name="Labbe J."/>
            <person name="Martin F."/>
        </authorList>
    </citation>
    <scope>NUCLEOTIDE SEQUENCE</scope>
    <source>
        <strain evidence="1">EC-137</strain>
    </source>
</reference>
<keyword evidence="2" id="KW-1185">Reference proteome</keyword>
<comment type="caution">
    <text evidence="1">The sequence shown here is derived from an EMBL/GenBank/DDBJ whole genome shotgun (WGS) entry which is preliminary data.</text>
</comment>
<dbReference type="EMBL" id="MU273653">
    <property type="protein sequence ID" value="KAI0029856.1"/>
    <property type="molecule type" value="Genomic_DNA"/>
</dbReference>
<gene>
    <name evidence="1" type="ORF">K488DRAFT_79936</name>
</gene>
<accession>A0ACB8QEX7</accession>
<evidence type="ECO:0000313" key="1">
    <source>
        <dbReference type="EMBL" id="KAI0029856.1"/>
    </source>
</evidence>
<protein>
    <submittedName>
        <fullName evidence="1">Alpha/beta-hydrolase</fullName>
    </submittedName>
</protein>
<proteinExistence type="predicted"/>
<evidence type="ECO:0000313" key="2">
    <source>
        <dbReference type="Proteomes" id="UP000814128"/>
    </source>
</evidence>
<name>A0ACB8QEX7_9AGAM</name>